<organism evidence="3 4">
    <name type="scientific">Remersonia thermophila</name>
    <dbReference type="NCBI Taxonomy" id="72144"/>
    <lineage>
        <taxon>Eukaryota</taxon>
        <taxon>Fungi</taxon>
        <taxon>Dikarya</taxon>
        <taxon>Ascomycota</taxon>
        <taxon>Pezizomycotina</taxon>
        <taxon>Sordariomycetes</taxon>
        <taxon>Sordariomycetidae</taxon>
        <taxon>Sordariales</taxon>
        <taxon>Sordariales incertae sedis</taxon>
        <taxon>Remersonia</taxon>
    </lineage>
</organism>
<feature type="compositionally biased region" description="Basic and acidic residues" evidence="1">
    <location>
        <begin position="237"/>
        <end position="247"/>
    </location>
</feature>
<name>A0ABR4D7D3_9PEZI</name>
<feature type="region of interest" description="Disordered" evidence="1">
    <location>
        <begin position="53"/>
        <end position="153"/>
    </location>
</feature>
<dbReference type="PANTHER" id="PTHR21193">
    <property type="entry name" value="OXIDOREDUCTASE-LIKE DOMAIN-CONTAINING PROTEIN 1"/>
    <property type="match status" value="1"/>
</dbReference>
<feature type="compositionally biased region" description="Basic and acidic residues" evidence="1">
    <location>
        <begin position="90"/>
        <end position="138"/>
    </location>
</feature>
<keyword evidence="4" id="KW-1185">Reference proteome</keyword>
<dbReference type="InterPro" id="IPR019180">
    <property type="entry name" value="Oxidoreductase-like_N"/>
</dbReference>
<feature type="compositionally biased region" description="Pro residues" evidence="1">
    <location>
        <begin position="67"/>
        <end position="82"/>
    </location>
</feature>
<feature type="region of interest" description="Disordered" evidence="1">
    <location>
        <begin position="351"/>
        <end position="370"/>
    </location>
</feature>
<feature type="domain" description="Oxidoreductase-like" evidence="2">
    <location>
        <begin position="195"/>
        <end position="238"/>
    </location>
</feature>
<evidence type="ECO:0000259" key="2">
    <source>
        <dbReference type="Pfam" id="PF09791"/>
    </source>
</evidence>
<feature type="compositionally biased region" description="Basic and acidic residues" evidence="1">
    <location>
        <begin position="287"/>
        <end position="307"/>
    </location>
</feature>
<feature type="compositionally biased region" description="Low complexity" evidence="1">
    <location>
        <begin position="53"/>
        <end position="66"/>
    </location>
</feature>
<dbReference type="Proteomes" id="UP001600064">
    <property type="component" value="Unassembled WGS sequence"/>
</dbReference>
<evidence type="ECO:0000256" key="1">
    <source>
        <dbReference type="SAM" id="MobiDB-lite"/>
    </source>
</evidence>
<feature type="compositionally biased region" description="Low complexity" evidence="1">
    <location>
        <begin position="139"/>
        <end position="153"/>
    </location>
</feature>
<dbReference type="EMBL" id="JAZGUE010000005">
    <property type="protein sequence ID" value="KAL2265995.1"/>
    <property type="molecule type" value="Genomic_DNA"/>
</dbReference>
<accession>A0ABR4D7D3</accession>
<feature type="region of interest" description="Disordered" evidence="1">
    <location>
        <begin position="188"/>
        <end position="211"/>
    </location>
</feature>
<evidence type="ECO:0000313" key="3">
    <source>
        <dbReference type="EMBL" id="KAL2265995.1"/>
    </source>
</evidence>
<dbReference type="RefSeq" id="XP_070864722.1">
    <property type="nucleotide sequence ID" value="XM_071011937.1"/>
</dbReference>
<evidence type="ECO:0000313" key="4">
    <source>
        <dbReference type="Proteomes" id="UP001600064"/>
    </source>
</evidence>
<gene>
    <name evidence="3" type="ORF">VTJ83DRAFT_5347</name>
</gene>
<feature type="compositionally biased region" description="Gly residues" evidence="1">
    <location>
        <begin position="248"/>
        <end position="267"/>
    </location>
</feature>
<comment type="caution">
    <text evidence="3">The sequence shown here is derived from an EMBL/GenBank/DDBJ whole genome shotgun (WGS) entry which is preliminary data.</text>
</comment>
<feature type="compositionally biased region" description="Low complexity" evidence="1">
    <location>
        <begin position="188"/>
        <end position="200"/>
    </location>
</feature>
<feature type="region of interest" description="Disordered" evidence="1">
    <location>
        <begin position="237"/>
        <end position="335"/>
    </location>
</feature>
<proteinExistence type="predicted"/>
<reference evidence="3 4" key="1">
    <citation type="journal article" date="2024" name="Commun. Biol.">
        <title>Comparative genomic analysis of thermophilic fungi reveals convergent evolutionary adaptations and gene losses.</title>
        <authorList>
            <person name="Steindorff A.S."/>
            <person name="Aguilar-Pontes M.V."/>
            <person name="Robinson A.J."/>
            <person name="Andreopoulos B."/>
            <person name="LaButti K."/>
            <person name="Kuo A."/>
            <person name="Mondo S."/>
            <person name="Riley R."/>
            <person name="Otillar R."/>
            <person name="Haridas S."/>
            <person name="Lipzen A."/>
            <person name="Grimwood J."/>
            <person name="Schmutz J."/>
            <person name="Clum A."/>
            <person name="Reid I.D."/>
            <person name="Moisan M.C."/>
            <person name="Butler G."/>
            <person name="Nguyen T.T.M."/>
            <person name="Dewar K."/>
            <person name="Conant G."/>
            <person name="Drula E."/>
            <person name="Henrissat B."/>
            <person name="Hansel C."/>
            <person name="Singer S."/>
            <person name="Hutchinson M.I."/>
            <person name="de Vries R.P."/>
            <person name="Natvig D.O."/>
            <person name="Powell A.J."/>
            <person name="Tsang A."/>
            <person name="Grigoriev I.V."/>
        </authorList>
    </citation>
    <scope>NUCLEOTIDE SEQUENCE [LARGE SCALE GENOMIC DNA]</scope>
    <source>
        <strain evidence="3 4">ATCC 22073</strain>
    </source>
</reference>
<dbReference type="Pfam" id="PF09791">
    <property type="entry name" value="Oxidored-like"/>
    <property type="match status" value="1"/>
</dbReference>
<feature type="compositionally biased region" description="Acidic residues" evidence="1">
    <location>
        <begin position="311"/>
        <end position="320"/>
    </location>
</feature>
<dbReference type="GeneID" id="98126581"/>
<dbReference type="InterPro" id="IPR039251">
    <property type="entry name" value="OXLD1"/>
</dbReference>
<sequence length="370" mass="39030">MRRALVSAKPARILSRGMASHGAPRPVVPIIASNPSEQIHPVGPFYESILRSSLPSHSSKTQAAPAAPKPAEPAPAPKPAAPEPKQTKPAPEKAPEKAPEPAKQAEKQAEKPAEKPAEKVAEPAEDKSAAAAPEEKKPTTTSSSSSSFSSKAKFARSSIRGGIVFASRLSGAGSSLPADDEYRQSLLRASRSRVVAGVRVPPKPEEPDNCCMSSCVDCVWERYRDEMEEWAAAMAEVERRTRTRKEQGGGSGSGSGGGGGGGGGSGGVQEAEAVSEEVGVTEASVEAVERGKGMKMGVHDEVADREGGTAIEEEERTVEEDAGKGPGGWDEDELYKHVPVGIREFMKHEKKMRERKLQEGGDGGKVEGRP</sequence>
<protein>
    <recommendedName>
        <fullName evidence="2">Oxidoreductase-like domain-containing protein</fullName>
    </recommendedName>
</protein>
<dbReference type="PANTHER" id="PTHR21193:SF3">
    <property type="entry name" value="OXIDOREDUCTASE-LIKE DOMAIN-CONTAINING PROTEIN 1"/>
    <property type="match status" value="1"/>
</dbReference>